<reference evidence="2 3" key="1">
    <citation type="submission" date="2024-03" db="EMBL/GenBank/DDBJ databases">
        <title>The Acrasis kona genome and developmental transcriptomes reveal deep origins of eukaryotic multicellular pathways.</title>
        <authorList>
            <person name="Sheikh S."/>
            <person name="Fu C.-J."/>
            <person name="Brown M.W."/>
            <person name="Baldauf S.L."/>
        </authorList>
    </citation>
    <scope>NUCLEOTIDE SEQUENCE [LARGE SCALE GENOMIC DNA]</scope>
    <source>
        <strain evidence="2 3">ATCC MYA-3509</strain>
    </source>
</reference>
<keyword evidence="3" id="KW-1185">Reference proteome</keyword>
<evidence type="ECO:0000256" key="1">
    <source>
        <dbReference type="SAM" id="Coils"/>
    </source>
</evidence>
<evidence type="ECO:0000313" key="2">
    <source>
        <dbReference type="EMBL" id="KAL0484643.1"/>
    </source>
</evidence>
<sequence>MTNLNRDEENNKKNNIQKYLTRMFNNTIKSTMKTSPVIHSQPEDESPSNADMMAMIKEIKSNQSELKQQNQSLRTQLYQLQRLTNKPDPRDSTLTPAQRAFCMRTMTGEFEYTSLDEIIRNMPRDNPDRDQLKSCMLGELF</sequence>
<gene>
    <name evidence="2" type="ORF">AKO1_003471</name>
</gene>
<feature type="coiled-coil region" evidence="1">
    <location>
        <begin position="49"/>
        <end position="83"/>
    </location>
</feature>
<accession>A0AAW2Z6T2</accession>
<organism evidence="2 3">
    <name type="scientific">Acrasis kona</name>
    <dbReference type="NCBI Taxonomy" id="1008807"/>
    <lineage>
        <taxon>Eukaryota</taxon>
        <taxon>Discoba</taxon>
        <taxon>Heterolobosea</taxon>
        <taxon>Tetramitia</taxon>
        <taxon>Eutetramitia</taxon>
        <taxon>Acrasidae</taxon>
        <taxon>Acrasis</taxon>
    </lineage>
</organism>
<keyword evidence="1" id="KW-0175">Coiled coil</keyword>
<dbReference type="EMBL" id="JAOPGA020001060">
    <property type="protein sequence ID" value="KAL0484643.1"/>
    <property type="molecule type" value="Genomic_DNA"/>
</dbReference>
<proteinExistence type="predicted"/>
<comment type="caution">
    <text evidence="2">The sequence shown here is derived from an EMBL/GenBank/DDBJ whole genome shotgun (WGS) entry which is preliminary data.</text>
</comment>
<evidence type="ECO:0000313" key="3">
    <source>
        <dbReference type="Proteomes" id="UP001431209"/>
    </source>
</evidence>
<name>A0AAW2Z6T2_9EUKA</name>
<protein>
    <submittedName>
        <fullName evidence="2">ManP</fullName>
    </submittedName>
</protein>
<dbReference type="AlphaFoldDB" id="A0AAW2Z6T2"/>
<dbReference type="Proteomes" id="UP001431209">
    <property type="component" value="Unassembled WGS sequence"/>
</dbReference>